<reference evidence="9" key="2">
    <citation type="submission" date="2025-08" db="UniProtKB">
        <authorList>
            <consortium name="Ensembl"/>
        </authorList>
    </citation>
    <scope>IDENTIFICATION</scope>
</reference>
<evidence type="ECO:0000256" key="1">
    <source>
        <dbReference type="ARBA" id="ARBA00004123"/>
    </source>
</evidence>
<evidence type="ECO:0000313" key="10">
    <source>
        <dbReference type="Proteomes" id="UP000007875"/>
    </source>
</evidence>
<dbReference type="STRING" id="51511.ENSCSAVP00000006830"/>
<sequence length="189" mass="21591">MESNFDSQSQLLEERVSRLEESELESSQGKLSLEQYSELLSLYICSHDLLNARLLWKRIPDNIKVSSELKAIWEVGKAAWLSDYQAMHVAVQSFEWSTTIKSIMEAFTMDIKERYLKLVSDGYTSARISFLAELLGASESDVRAIVTSRGWTIHGDFVHPAKNKPDSNGVLNNEEHLEKLTQYILFLES</sequence>
<dbReference type="InterPro" id="IPR000717">
    <property type="entry name" value="PCI_dom"/>
</dbReference>
<dbReference type="Proteomes" id="UP000007875">
    <property type="component" value="Unassembled WGS sequence"/>
</dbReference>
<dbReference type="eggNOG" id="KOG4414">
    <property type="taxonomic scope" value="Eukaryota"/>
</dbReference>
<protein>
    <recommendedName>
        <fullName evidence="4">COP9 signalosome complex subunit 8</fullName>
    </recommendedName>
</protein>
<evidence type="ECO:0000256" key="3">
    <source>
        <dbReference type="ARBA" id="ARBA00008252"/>
    </source>
</evidence>
<dbReference type="PANTHER" id="PTHR13339:SF0">
    <property type="entry name" value="COP9 SIGNALOSOME COMPLEX SUBUNIT 8"/>
    <property type="match status" value="1"/>
</dbReference>
<organism evidence="9 10">
    <name type="scientific">Ciona savignyi</name>
    <name type="common">Pacific transparent sea squirt</name>
    <dbReference type="NCBI Taxonomy" id="51511"/>
    <lineage>
        <taxon>Eukaryota</taxon>
        <taxon>Metazoa</taxon>
        <taxon>Chordata</taxon>
        <taxon>Tunicata</taxon>
        <taxon>Ascidiacea</taxon>
        <taxon>Phlebobranchia</taxon>
        <taxon>Cionidae</taxon>
        <taxon>Ciona</taxon>
    </lineage>
</organism>
<evidence type="ECO:0000256" key="4">
    <source>
        <dbReference type="ARBA" id="ARBA00014875"/>
    </source>
</evidence>
<dbReference type="GeneTree" id="ENSGT00940000166277"/>
<evidence type="ECO:0000259" key="8">
    <source>
        <dbReference type="PROSITE" id="PS50250"/>
    </source>
</evidence>
<evidence type="ECO:0000256" key="7">
    <source>
        <dbReference type="ARBA" id="ARBA00023242"/>
    </source>
</evidence>
<accession>H2YNC3</accession>
<dbReference type="GO" id="GO:0000338">
    <property type="term" value="P:protein deneddylation"/>
    <property type="evidence" value="ECO:0007669"/>
    <property type="project" value="InterPro"/>
</dbReference>
<evidence type="ECO:0000256" key="2">
    <source>
        <dbReference type="ARBA" id="ARBA00004496"/>
    </source>
</evidence>
<dbReference type="InParanoid" id="H2YNC3"/>
<dbReference type="GO" id="GO:0010387">
    <property type="term" value="P:COP9 signalosome assembly"/>
    <property type="evidence" value="ECO:0007669"/>
    <property type="project" value="InterPro"/>
</dbReference>
<dbReference type="PANTHER" id="PTHR13339">
    <property type="entry name" value="COP9 SIGNALOSOME COMPLEX SUBUNIT 8"/>
    <property type="match status" value="1"/>
</dbReference>
<dbReference type="InterPro" id="IPR033205">
    <property type="entry name" value="COP9_CSN8"/>
</dbReference>
<dbReference type="OMA" id="MRIPDKL"/>
<evidence type="ECO:0000256" key="5">
    <source>
        <dbReference type="ARBA" id="ARBA00022490"/>
    </source>
</evidence>
<reference evidence="10" key="1">
    <citation type="submission" date="2003-08" db="EMBL/GenBank/DDBJ databases">
        <authorList>
            <person name="Birren B."/>
            <person name="Nusbaum C."/>
            <person name="Abebe A."/>
            <person name="Abouelleil A."/>
            <person name="Adekoya E."/>
            <person name="Ait-zahra M."/>
            <person name="Allen N."/>
            <person name="Allen T."/>
            <person name="An P."/>
            <person name="Anderson M."/>
            <person name="Anderson S."/>
            <person name="Arachchi H."/>
            <person name="Armbruster J."/>
            <person name="Bachantsang P."/>
            <person name="Baldwin J."/>
            <person name="Barry A."/>
            <person name="Bayul T."/>
            <person name="Blitshsteyn B."/>
            <person name="Bloom T."/>
            <person name="Blye J."/>
            <person name="Boguslavskiy L."/>
            <person name="Borowsky M."/>
            <person name="Boukhgalter B."/>
            <person name="Brunache A."/>
            <person name="Butler J."/>
            <person name="Calixte N."/>
            <person name="Calvo S."/>
            <person name="Camarata J."/>
            <person name="Campo K."/>
            <person name="Chang J."/>
            <person name="Cheshatsang Y."/>
            <person name="Citroen M."/>
            <person name="Collymore A."/>
            <person name="Considine T."/>
            <person name="Cook A."/>
            <person name="Cooke P."/>
            <person name="Corum B."/>
            <person name="Cuomo C."/>
            <person name="David R."/>
            <person name="Dawoe T."/>
            <person name="Degray S."/>
            <person name="Dodge S."/>
            <person name="Dooley K."/>
            <person name="Dorje P."/>
            <person name="Dorjee K."/>
            <person name="Dorris L."/>
            <person name="Duffey N."/>
            <person name="Dupes A."/>
            <person name="Elkins T."/>
            <person name="Engels R."/>
            <person name="Erickson J."/>
            <person name="Farina A."/>
            <person name="Faro S."/>
            <person name="Ferreira P."/>
            <person name="Fischer H."/>
            <person name="Fitzgerald M."/>
            <person name="Foley K."/>
            <person name="Gage D."/>
            <person name="Galagan J."/>
            <person name="Gearin G."/>
            <person name="Gnerre S."/>
            <person name="Gnirke A."/>
            <person name="Goyette A."/>
            <person name="Graham J."/>
            <person name="Grandbois E."/>
            <person name="Gyaltsen K."/>
            <person name="Hafez N."/>
            <person name="Hagopian D."/>
            <person name="Hagos B."/>
            <person name="Hall J."/>
            <person name="Hatcher B."/>
            <person name="Heller A."/>
            <person name="Higgins H."/>
            <person name="Honan T."/>
            <person name="Horn A."/>
            <person name="Houde N."/>
            <person name="Hughes L."/>
            <person name="Hulme W."/>
            <person name="Husby E."/>
            <person name="Iliev I."/>
            <person name="Jaffe D."/>
            <person name="Jones C."/>
            <person name="Kamal M."/>
            <person name="Kamat A."/>
            <person name="Kamvysselis M."/>
            <person name="Karlsson E."/>
            <person name="Kells C."/>
            <person name="Kieu A."/>
            <person name="Kisner P."/>
            <person name="Kodira C."/>
            <person name="Kulbokas E."/>
            <person name="Labutti K."/>
            <person name="Lama D."/>
            <person name="Landers T."/>
            <person name="Leger J."/>
            <person name="Levine S."/>
            <person name="Lewis D."/>
            <person name="Lewis T."/>
            <person name="Lindblad-toh K."/>
            <person name="Liu X."/>
            <person name="Lokyitsang T."/>
            <person name="Lokyitsang Y."/>
            <person name="Lucien O."/>
            <person name="Lui A."/>
            <person name="Ma L.J."/>
            <person name="Mabbitt R."/>
            <person name="Macdonald J."/>
            <person name="Maclean C."/>
            <person name="Major J."/>
            <person name="Manning J."/>
            <person name="Marabella R."/>
            <person name="Maru K."/>
            <person name="Matthews C."/>
            <person name="Mauceli E."/>
            <person name="Mccarthy M."/>
            <person name="Mcdonough S."/>
            <person name="Mcghee T."/>
            <person name="Meldrim J."/>
            <person name="Meneus L."/>
            <person name="Mesirov J."/>
            <person name="Mihalev A."/>
            <person name="Mihova T."/>
            <person name="Mikkelsen T."/>
            <person name="Mlenga V."/>
            <person name="Moru K."/>
            <person name="Mozes J."/>
            <person name="Mulrain L."/>
            <person name="Munson G."/>
            <person name="Naylor J."/>
            <person name="Newes C."/>
            <person name="Nguyen C."/>
            <person name="Nguyen N."/>
            <person name="Nguyen T."/>
            <person name="Nicol R."/>
            <person name="Nielsen C."/>
            <person name="Nizzari M."/>
            <person name="Norbu C."/>
            <person name="Norbu N."/>
            <person name="O'donnell P."/>
            <person name="Okoawo O."/>
            <person name="O'leary S."/>
            <person name="Omotosho B."/>
            <person name="O'neill K."/>
            <person name="Osman S."/>
            <person name="Parker S."/>
            <person name="Perrin D."/>
            <person name="Phunkhang P."/>
            <person name="Piqani B."/>
            <person name="Purcell S."/>
            <person name="Rachupka T."/>
            <person name="Ramasamy U."/>
            <person name="Rameau R."/>
            <person name="Ray V."/>
            <person name="Raymond C."/>
            <person name="Retta R."/>
            <person name="Richardson S."/>
            <person name="Rise C."/>
            <person name="Rodriguez J."/>
            <person name="Rogers J."/>
            <person name="Rogov P."/>
            <person name="Rutman M."/>
            <person name="Schupbach R."/>
            <person name="Seaman C."/>
            <person name="Settipalli S."/>
            <person name="Sharpe T."/>
            <person name="Sheridan J."/>
            <person name="Sherpa N."/>
            <person name="Shi J."/>
            <person name="Smirnov S."/>
            <person name="Smith C."/>
            <person name="Sougnez C."/>
            <person name="Spencer B."/>
            <person name="Stalker J."/>
            <person name="Stange-thomann N."/>
            <person name="Stavropoulos S."/>
            <person name="Stetson K."/>
            <person name="Stone C."/>
            <person name="Stone S."/>
            <person name="Stubbs M."/>
            <person name="Talamas J."/>
            <person name="Tchuinga P."/>
            <person name="Tenzing P."/>
            <person name="Tesfaye S."/>
            <person name="Theodore J."/>
            <person name="Thoulutsang Y."/>
            <person name="Topham K."/>
            <person name="Towey S."/>
            <person name="Tsamla T."/>
            <person name="Tsomo N."/>
            <person name="Vallee D."/>
            <person name="Vassiliev H."/>
            <person name="Venkataraman V."/>
            <person name="Vinson J."/>
            <person name="Vo A."/>
            <person name="Wade C."/>
            <person name="Wang S."/>
            <person name="Wangchuk T."/>
            <person name="Wangdi T."/>
            <person name="Whittaker C."/>
            <person name="Wilkinson J."/>
            <person name="Wu Y."/>
            <person name="Wyman D."/>
            <person name="Yadav S."/>
            <person name="Yang S."/>
            <person name="Yang X."/>
            <person name="Yeager S."/>
            <person name="Yee E."/>
            <person name="Young G."/>
            <person name="Zainoun J."/>
            <person name="Zembeck L."/>
            <person name="Zimmer A."/>
            <person name="Zody M."/>
            <person name="Lander E."/>
        </authorList>
    </citation>
    <scope>NUCLEOTIDE SEQUENCE [LARGE SCALE GENOMIC DNA]</scope>
</reference>
<dbReference type="InterPro" id="IPR033464">
    <property type="entry name" value="CSN8_PSD8_EIF3K"/>
</dbReference>
<dbReference type="HOGENOM" id="CLU_098091_1_1_1"/>
<name>H2YNC3_CIOSA</name>
<comment type="similarity">
    <text evidence="3">Belongs to the CSN8 family.</text>
</comment>
<dbReference type="GO" id="GO:0008180">
    <property type="term" value="C:COP9 signalosome"/>
    <property type="evidence" value="ECO:0007669"/>
    <property type="project" value="UniProtKB-KW"/>
</dbReference>
<feature type="domain" description="PCI" evidence="8">
    <location>
        <begin position="7"/>
        <end position="176"/>
    </location>
</feature>
<keyword evidence="10" id="KW-1185">Reference proteome</keyword>
<proteinExistence type="inferred from homology"/>
<dbReference type="Ensembl" id="ENSCSAVT00000006917.1">
    <property type="protein sequence ID" value="ENSCSAVP00000006830.1"/>
    <property type="gene ID" value="ENSCSAVG00000004076.1"/>
</dbReference>
<dbReference type="GO" id="GO:0005737">
    <property type="term" value="C:cytoplasm"/>
    <property type="evidence" value="ECO:0007669"/>
    <property type="project" value="UniProtKB-SubCell"/>
</dbReference>
<evidence type="ECO:0000256" key="6">
    <source>
        <dbReference type="ARBA" id="ARBA00022790"/>
    </source>
</evidence>
<dbReference type="Gene3D" id="1.25.40.990">
    <property type="match status" value="1"/>
</dbReference>
<reference evidence="9" key="3">
    <citation type="submission" date="2025-09" db="UniProtKB">
        <authorList>
            <consortium name="Ensembl"/>
        </authorList>
    </citation>
    <scope>IDENTIFICATION</scope>
</reference>
<dbReference type="PROSITE" id="PS50250">
    <property type="entry name" value="PCI"/>
    <property type="match status" value="1"/>
</dbReference>
<comment type="subcellular location">
    <subcellularLocation>
        <location evidence="2">Cytoplasm</location>
    </subcellularLocation>
    <subcellularLocation>
        <location evidence="1">Nucleus</location>
    </subcellularLocation>
</comment>
<keyword evidence="7" id="KW-0539">Nucleus</keyword>
<dbReference type="FunCoup" id="H2YNC3">
    <property type="interactions" value="426"/>
</dbReference>
<evidence type="ECO:0000313" key="9">
    <source>
        <dbReference type="Ensembl" id="ENSCSAVP00000006830.1"/>
    </source>
</evidence>
<dbReference type="Pfam" id="PF10075">
    <property type="entry name" value="CSN8_PSD8_EIF3K"/>
    <property type="match status" value="1"/>
</dbReference>
<keyword evidence="5" id="KW-0963">Cytoplasm</keyword>
<dbReference type="AlphaFoldDB" id="H2YNC3"/>
<keyword evidence="6" id="KW-0736">Signalosome</keyword>